<sequence>MDITSAKLRELLVVSGYIAAADFEAAAKEADDKKRDLASMLVDKDLIKDEQLGEIIAEAFGWTFLSLSKERMDDEVVQLIPELVAKAQGVVAIGRTPEGVRVAMIHPDDLEARHLIEKRLGEKVIPYYVTRRDLENALDRYRPSLKDAFSELLGKMQDTSLSHEQRDEMVVNMVDMLLRYAYQNKASDVHLEPLSDESICRFRIDGILHDVLRFPRELFELILTRIKILSRLPTDEHRSAQDGRFQFTVEGEAADVRVSIVPVSHGENVVMRILSANSRQFGLSDLGLSDADLVKVREAIKKPHGMALVTGPTGSGKTTTVYAVLKILNTRGVNIATIEDPVEYDIQGVSQIQVNPKTNLTFAKGLRAIVRQDPDIIMVGEIRDEETASIAVNSAMTGHLVLSTLHANDAATTLPRLLDMGIEPFLLASTVNVAIAQRLVRKICESCRTSYTISSEEKKLIGSEPVLNESLRKESKNLSTMRLYRGLGCKVCGQTGYHGRIGIFEVLEITENIRPLIIDRASSDVIMQTARRHGMTTLLEDGVGKVLNGITTLAEVVRVTRE</sequence>
<dbReference type="GO" id="GO:0005886">
    <property type="term" value="C:plasma membrane"/>
    <property type="evidence" value="ECO:0007669"/>
    <property type="project" value="TreeGrafter"/>
</dbReference>
<dbReference type="Gene3D" id="3.30.300.160">
    <property type="entry name" value="Type II secretion system, protein E, N-terminal domain"/>
    <property type="match status" value="1"/>
</dbReference>
<dbReference type="InterPro" id="IPR001482">
    <property type="entry name" value="T2SS/T4SS_dom"/>
</dbReference>
<comment type="similarity">
    <text evidence="1">Belongs to the GSP E family.</text>
</comment>
<evidence type="ECO:0000313" key="5">
    <source>
        <dbReference type="EMBL" id="OGL87476.1"/>
    </source>
</evidence>
<dbReference type="InterPro" id="IPR003593">
    <property type="entry name" value="AAA+_ATPase"/>
</dbReference>
<dbReference type="SUPFAM" id="SSF160246">
    <property type="entry name" value="EspE N-terminal domain-like"/>
    <property type="match status" value="1"/>
</dbReference>
<organism evidence="5 6">
    <name type="scientific">Candidatus Uhrbacteria bacterium RIFCSPLOWO2_02_FULL_48_12</name>
    <dbReference type="NCBI Taxonomy" id="1802407"/>
    <lineage>
        <taxon>Bacteria</taxon>
        <taxon>Candidatus Uhriibacteriota</taxon>
    </lineage>
</organism>
<accession>A0A1F7VAF2</accession>
<evidence type="ECO:0000256" key="3">
    <source>
        <dbReference type="ARBA" id="ARBA00022840"/>
    </source>
</evidence>
<evidence type="ECO:0000256" key="2">
    <source>
        <dbReference type="ARBA" id="ARBA00022741"/>
    </source>
</evidence>
<dbReference type="GO" id="GO:0005524">
    <property type="term" value="F:ATP binding"/>
    <property type="evidence" value="ECO:0007669"/>
    <property type="project" value="UniProtKB-KW"/>
</dbReference>
<dbReference type="Gene3D" id="3.30.450.90">
    <property type="match status" value="1"/>
</dbReference>
<protein>
    <recommendedName>
        <fullName evidence="4">Bacterial type II secretion system protein E domain-containing protein</fullName>
    </recommendedName>
</protein>
<dbReference type="STRING" id="1802407.A3I40_01395"/>
<dbReference type="Proteomes" id="UP000178723">
    <property type="component" value="Unassembled WGS sequence"/>
</dbReference>
<dbReference type="InterPro" id="IPR007831">
    <property type="entry name" value="T2SS_GspE_N"/>
</dbReference>
<comment type="caution">
    <text evidence="5">The sequence shown here is derived from an EMBL/GenBank/DDBJ whole genome shotgun (WGS) entry which is preliminary data.</text>
</comment>
<dbReference type="FunFam" id="3.40.50.300:FF:000398">
    <property type="entry name" value="Type IV pilus assembly ATPase PilB"/>
    <property type="match status" value="1"/>
</dbReference>
<dbReference type="GO" id="GO:0016887">
    <property type="term" value="F:ATP hydrolysis activity"/>
    <property type="evidence" value="ECO:0007669"/>
    <property type="project" value="TreeGrafter"/>
</dbReference>
<name>A0A1F7VAF2_9BACT</name>
<dbReference type="SUPFAM" id="SSF52540">
    <property type="entry name" value="P-loop containing nucleoside triphosphate hydrolases"/>
    <property type="match status" value="1"/>
</dbReference>
<dbReference type="InterPro" id="IPR037257">
    <property type="entry name" value="T2SS_E_N_sf"/>
</dbReference>
<reference evidence="5 6" key="1">
    <citation type="journal article" date="2016" name="Nat. Commun.">
        <title>Thousands of microbial genomes shed light on interconnected biogeochemical processes in an aquifer system.</title>
        <authorList>
            <person name="Anantharaman K."/>
            <person name="Brown C.T."/>
            <person name="Hug L.A."/>
            <person name="Sharon I."/>
            <person name="Castelle C.J."/>
            <person name="Probst A.J."/>
            <person name="Thomas B.C."/>
            <person name="Singh A."/>
            <person name="Wilkins M.J."/>
            <person name="Karaoz U."/>
            <person name="Brodie E.L."/>
            <person name="Williams K.H."/>
            <person name="Hubbard S.S."/>
            <person name="Banfield J.F."/>
        </authorList>
    </citation>
    <scope>NUCLEOTIDE SEQUENCE [LARGE SCALE GENOMIC DNA]</scope>
</reference>
<dbReference type="Pfam" id="PF00437">
    <property type="entry name" value="T2SSE"/>
    <property type="match status" value="1"/>
</dbReference>
<keyword evidence="2" id="KW-0547">Nucleotide-binding</keyword>
<dbReference type="Gene3D" id="3.40.50.300">
    <property type="entry name" value="P-loop containing nucleotide triphosphate hydrolases"/>
    <property type="match status" value="1"/>
</dbReference>
<evidence type="ECO:0000259" key="4">
    <source>
        <dbReference type="PROSITE" id="PS00662"/>
    </source>
</evidence>
<dbReference type="PANTHER" id="PTHR30258:SF2">
    <property type="entry name" value="COMG OPERON PROTEIN 1"/>
    <property type="match status" value="1"/>
</dbReference>
<dbReference type="CDD" id="cd01129">
    <property type="entry name" value="PulE-GspE-like"/>
    <property type="match status" value="1"/>
</dbReference>
<gene>
    <name evidence="5" type="ORF">A3I40_01395</name>
</gene>
<dbReference type="Pfam" id="PF05157">
    <property type="entry name" value="MshEN"/>
    <property type="match status" value="1"/>
</dbReference>
<dbReference type="AlphaFoldDB" id="A0A1F7VAF2"/>
<evidence type="ECO:0000256" key="1">
    <source>
        <dbReference type="ARBA" id="ARBA00006611"/>
    </source>
</evidence>
<dbReference type="PROSITE" id="PS00662">
    <property type="entry name" value="T2SP_E"/>
    <property type="match status" value="1"/>
</dbReference>
<dbReference type="PANTHER" id="PTHR30258">
    <property type="entry name" value="TYPE II SECRETION SYSTEM PROTEIN GSPE-RELATED"/>
    <property type="match status" value="1"/>
</dbReference>
<dbReference type="EMBL" id="MGEP01000007">
    <property type="protein sequence ID" value="OGL87476.1"/>
    <property type="molecule type" value="Genomic_DNA"/>
</dbReference>
<proteinExistence type="inferred from homology"/>
<feature type="domain" description="Bacterial type II secretion system protein E" evidence="4">
    <location>
        <begin position="370"/>
        <end position="384"/>
    </location>
</feature>
<evidence type="ECO:0000313" key="6">
    <source>
        <dbReference type="Proteomes" id="UP000178723"/>
    </source>
</evidence>
<dbReference type="InterPro" id="IPR027417">
    <property type="entry name" value="P-loop_NTPase"/>
</dbReference>
<keyword evidence="3" id="KW-0067">ATP-binding</keyword>
<dbReference type="SMART" id="SM00382">
    <property type="entry name" value="AAA"/>
    <property type="match status" value="1"/>
</dbReference>